<accession>A0A1A6B817</accession>
<keyword evidence="1" id="KW-0472">Membrane</keyword>
<sequence>MSSDYAWLVPVITATASLLGAIVGGLATYWTSKVAHERATAAERAAQRNTLLREAAMRFVAGMTGMGEMAEQSSVLKRMTQQLGPVADELTAASTEEELFRVATKIDPTIEAGGSRTKILTQLVRATGVYDEVVRHRFTLLTELRLIAPKDVADSAQRVLYRAFAQEMMGLVAPHLQRRATDAFNDEMSDFVNHVRHHMNVEDIEFEFINEEVMQQVLEMGN</sequence>
<dbReference type="AlphaFoldDB" id="A0A1A6B817"/>
<organism evidence="2 3">
    <name type="scientific">Mycobacterium gordonae</name>
    <dbReference type="NCBI Taxonomy" id="1778"/>
    <lineage>
        <taxon>Bacteria</taxon>
        <taxon>Bacillati</taxon>
        <taxon>Actinomycetota</taxon>
        <taxon>Actinomycetes</taxon>
        <taxon>Mycobacteriales</taxon>
        <taxon>Mycobacteriaceae</taxon>
        <taxon>Mycobacterium</taxon>
    </lineage>
</organism>
<keyword evidence="1" id="KW-0812">Transmembrane</keyword>
<name>A0A1A6B817_MYCGO</name>
<evidence type="ECO:0000313" key="2">
    <source>
        <dbReference type="EMBL" id="OBR98467.1"/>
    </source>
</evidence>
<dbReference type="OrthoDB" id="4614772at2"/>
<dbReference type="EMBL" id="MAEM01000519">
    <property type="protein sequence ID" value="OBR98467.1"/>
    <property type="molecule type" value="Genomic_DNA"/>
</dbReference>
<gene>
    <name evidence="2" type="ORF">A9W98_35520</name>
</gene>
<evidence type="ECO:0000256" key="1">
    <source>
        <dbReference type="SAM" id="Phobius"/>
    </source>
</evidence>
<dbReference type="Proteomes" id="UP000093757">
    <property type="component" value="Unassembled WGS sequence"/>
</dbReference>
<protein>
    <submittedName>
        <fullName evidence="2">Uncharacterized protein</fullName>
    </submittedName>
</protein>
<evidence type="ECO:0000313" key="3">
    <source>
        <dbReference type="Proteomes" id="UP000093757"/>
    </source>
</evidence>
<dbReference type="RefSeq" id="WP_065137120.1">
    <property type="nucleotide sequence ID" value="NZ_MAEM01000519.1"/>
</dbReference>
<proteinExistence type="predicted"/>
<comment type="caution">
    <text evidence="2">The sequence shown here is derived from an EMBL/GenBank/DDBJ whole genome shotgun (WGS) entry which is preliminary data.</text>
</comment>
<feature type="transmembrane region" description="Helical" evidence="1">
    <location>
        <begin position="6"/>
        <end position="30"/>
    </location>
</feature>
<keyword evidence="1" id="KW-1133">Transmembrane helix</keyword>
<reference evidence="2 3" key="1">
    <citation type="submission" date="2016-06" db="EMBL/GenBank/DDBJ databases">
        <authorList>
            <person name="Kjaerup R.B."/>
            <person name="Dalgaard T.S."/>
            <person name="Juul-Madsen H.R."/>
        </authorList>
    </citation>
    <scope>NUCLEOTIDE SEQUENCE [LARGE SCALE GENOMIC DNA]</scope>
    <source>
        <strain evidence="2 3">1245752.6</strain>
    </source>
</reference>